<dbReference type="InterPro" id="IPR037523">
    <property type="entry name" value="VOC_core"/>
</dbReference>
<gene>
    <name evidence="5" type="ORF">GTP91_10220</name>
</gene>
<sequence>MNLGSITPILRSFNEAQTREFYVDFLGFTVDWEHRFEPGLPLYLQVSRDGCVLHLTEHFGDCSPGGAMRIATDGLDEYHAQLTAKQYKHARPGIEAMPWGSREMSIKDPAGNRLTFVGTEEDA</sequence>
<evidence type="ECO:0000256" key="1">
    <source>
        <dbReference type="ARBA" id="ARBA00011051"/>
    </source>
</evidence>
<feature type="domain" description="VOC" evidence="4">
    <location>
        <begin position="2"/>
        <end position="119"/>
    </location>
</feature>
<dbReference type="CDD" id="cd08349">
    <property type="entry name" value="BLMA_like"/>
    <property type="match status" value="1"/>
</dbReference>
<dbReference type="SUPFAM" id="SSF54593">
    <property type="entry name" value="Glyoxalase/Bleomycin resistance protein/Dihydroxybiphenyl dioxygenase"/>
    <property type="match status" value="1"/>
</dbReference>
<name>A0A845FZQ5_9BURK</name>
<dbReference type="GO" id="GO:0046677">
    <property type="term" value="P:response to antibiotic"/>
    <property type="evidence" value="ECO:0007669"/>
    <property type="project" value="UniProtKB-KW"/>
</dbReference>
<dbReference type="Gene3D" id="3.10.180.10">
    <property type="entry name" value="2,3-Dihydroxybiphenyl 1,2-Dioxygenase, domain 1"/>
    <property type="match status" value="1"/>
</dbReference>
<dbReference type="InterPro" id="IPR029068">
    <property type="entry name" value="Glyas_Bleomycin-R_OHBP_Dase"/>
</dbReference>
<dbReference type="AlphaFoldDB" id="A0A845FZQ5"/>
<organism evidence="5 6">
    <name type="scientific">Duganella vulcania</name>
    <dbReference type="NCBI Taxonomy" id="2692166"/>
    <lineage>
        <taxon>Bacteria</taxon>
        <taxon>Pseudomonadati</taxon>
        <taxon>Pseudomonadota</taxon>
        <taxon>Betaproteobacteria</taxon>
        <taxon>Burkholderiales</taxon>
        <taxon>Oxalobacteraceae</taxon>
        <taxon>Telluria group</taxon>
        <taxon>Duganella</taxon>
    </lineage>
</organism>
<protein>
    <recommendedName>
        <fullName evidence="2">Bleomycin resistance protein</fullName>
    </recommendedName>
</protein>
<dbReference type="InterPro" id="IPR000335">
    <property type="entry name" value="Bleomycin-R"/>
</dbReference>
<dbReference type="EMBL" id="WWCW01000026">
    <property type="protein sequence ID" value="MYM87554.1"/>
    <property type="molecule type" value="Genomic_DNA"/>
</dbReference>
<evidence type="ECO:0000256" key="2">
    <source>
        <dbReference type="ARBA" id="ARBA00021572"/>
    </source>
</evidence>
<keyword evidence="3" id="KW-0046">Antibiotic resistance</keyword>
<reference evidence="5 6" key="1">
    <citation type="submission" date="2020-01" db="EMBL/GenBank/DDBJ databases">
        <title>Novel species isolated from a subtropical stream in China.</title>
        <authorList>
            <person name="Lu H."/>
        </authorList>
    </citation>
    <scope>NUCLEOTIDE SEQUENCE [LARGE SCALE GENOMIC DNA]</scope>
    <source>
        <strain evidence="5 6">FT82W</strain>
    </source>
</reference>
<dbReference type="Pfam" id="PF19581">
    <property type="entry name" value="Glyoxalase_7"/>
    <property type="match status" value="1"/>
</dbReference>
<comment type="similarity">
    <text evidence="1">Belongs to the bleomycin resistance protein family.</text>
</comment>
<accession>A0A845FZQ5</accession>
<evidence type="ECO:0000313" key="6">
    <source>
        <dbReference type="Proteomes" id="UP000470302"/>
    </source>
</evidence>
<evidence type="ECO:0000313" key="5">
    <source>
        <dbReference type="EMBL" id="MYM87554.1"/>
    </source>
</evidence>
<dbReference type="RefSeq" id="WP_161096685.1">
    <property type="nucleotide sequence ID" value="NZ_WWCW01000026.1"/>
</dbReference>
<evidence type="ECO:0000259" key="4">
    <source>
        <dbReference type="PROSITE" id="PS51819"/>
    </source>
</evidence>
<evidence type="ECO:0000256" key="3">
    <source>
        <dbReference type="ARBA" id="ARBA00023251"/>
    </source>
</evidence>
<dbReference type="Proteomes" id="UP000470302">
    <property type="component" value="Unassembled WGS sequence"/>
</dbReference>
<proteinExistence type="inferred from homology"/>
<dbReference type="PROSITE" id="PS51819">
    <property type="entry name" value="VOC"/>
    <property type="match status" value="1"/>
</dbReference>
<comment type="caution">
    <text evidence="5">The sequence shown here is derived from an EMBL/GenBank/DDBJ whole genome shotgun (WGS) entry which is preliminary data.</text>
</comment>